<dbReference type="InterPro" id="IPR001584">
    <property type="entry name" value="Integrase_cat-core"/>
</dbReference>
<feature type="region of interest" description="Disordered" evidence="2">
    <location>
        <begin position="308"/>
        <end position="334"/>
    </location>
</feature>
<dbReference type="InterPro" id="IPR050951">
    <property type="entry name" value="Retrovirus_Pol_polyprotein"/>
</dbReference>
<evidence type="ECO:0000313" key="5">
    <source>
        <dbReference type="Proteomes" id="UP001212997"/>
    </source>
</evidence>
<feature type="domain" description="Integrase catalytic" evidence="3">
    <location>
        <begin position="1"/>
        <end position="156"/>
    </location>
</feature>
<protein>
    <recommendedName>
        <fullName evidence="3">Integrase catalytic domain-containing protein</fullName>
    </recommendedName>
</protein>
<evidence type="ECO:0000313" key="4">
    <source>
        <dbReference type="EMBL" id="KAJ3473362.1"/>
    </source>
</evidence>
<gene>
    <name evidence="4" type="ORF">NLI96_g13036</name>
</gene>
<dbReference type="AlphaFoldDB" id="A0AAD5UR75"/>
<evidence type="ECO:0000256" key="2">
    <source>
        <dbReference type="SAM" id="MobiDB-lite"/>
    </source>
</evidence>
<proteinExistence type="predicted"/>
<dbReference type="SUPFAM" id="SSF53098">
    <property type="entry name" value="Ribonuclease H-like"/>
    <property type="match status" value="1"/>
</dbReference>
<name>A0AAD5UR75_9APHY</name>
<evidence type="ECO:0000256" key="1">
    <source>
        <dbReference type="ARBA" id="ARBA00022884"/>
    </source>
</evidence>
<dbReference type="Proteomes" id="UP001212997">
    <property type="component" value="Unassembled WGS sequence"/>
</dbReference>
<keyword evidence="1" id="KW-0694">RNA-binding</keyword>
<comment type="caution">
    <text evidence="4">The sequence shown here is derived from an EMBL/GenBank/DDBJ whole genome shotgun (WGS) entry which is preliminary data.</text>
</comment>
<dbReference type="InterPro" id="IPR012337">
    <property type="entry name" value="RNaseH-like_sf"/>
</dbReference>
<dbReference type="PANTHER" id="PTHR37984">
    <property type="entry name" value="PROTEIN CBG26694"/>
    <property type="match status" value="1"/>
</dbReference>
<dbReference type="EMBL" id="JANAWD010001427">
    <property type="protein sequence ID" value="KAJ3473362.1"/>
    <property type="molecule type" value="Genomic_DNA"/>
</dbReference>
<accession>A0AAD5UR75</accession>
<dbReference type="PANTHER" id="PTHR37984:SF5">
    <property type="entry name" value="PROTEIN NYNRIN-LIKE"/>
    <property type="match status" value="1"/>
</dbReference>
<evidence type="ECO:0000259" key="3">
    <source>
        <dbReference type="PROSITE" id="PS50994"/>
    </source>
</evidence>
<organism evidence="4 5">
    <name type="scientific">Meripilus lineatus</name>
    <dbReference type="NCBI Taxonomy" id="2056292"/>
    <lineage>
        <taxon>Eukaryota</taxon>
        <taxon>Fungi</taxon>
        <taxon>Dikarya</taxon>
        <taxon>Basidiomycota</taxon>
        <taxon>Agaricomycotina</taxon>
        <taxon>Agaricomycetes</taxon>
        <taxon>Polyporales</taxon>
        <taxon>Meripilaceae</taxon>
        <taxon>Meripilus</taxon>
    </lineage>
</organism>
<dbReference type="InterPro" id="IPR036397">
    <property type="entry name" value="RNaseH_sf"/>
</dbReference>
<dbReference type="Gene3D" id="3.30.420.10">
    <property type="entry name" value="Ribonuclease H-like superfamily/Ribonuclease H"/>
    <property type="match status" value="1"/>
</dbReference>
<reference evidence="4" key="1">
    <citation type="submission" date="2022-07" db="EMBL/GenBank/DDBJ databases">
        <title>Genome Sequence of Physisporinus lineatus.</title>
        <authorList>
            <person name="Buettner E."/>
        </authorList>
    </citation>
    <scope>NUCLEOTIDE SEQUENCE</scope>
    <source>
        <strain evidence="4">VT162</strain>
    </source>
</reference>
<dbReference type="GO" id="GO:0015074">
    <property type="term" value="P:DNA integration"/>
    <property type="evidence" value="ECO:0007669"/>
    <property type="project" value="InterPro"/>
</dbReference>
<dbReference type="PROSITE" id="PS50994">
    <property type="entry name" value="INTEGRASE"/>
    <property type="match status" value="1"/>
</dbReference>
<dbReference type="GO" id="GO:0005634">
    <property type="term" value="C:nucleus"/>
    <property type="evidence" value="ECO:0007669"/>
    <property type="project" value="UniProtKB-ARBA"/>
</dbReference>
<sequence length="334" mass="37759">MHLPSSKGYKYIVQARCSLTGFPEWRKLKSETGDALARWLHEDLLCRWGALSEIVTDNGPAFVKALDSLSRLYGIHHIRISGYNSRANGVVERAHFDVRQALFKAADGDQSKWANVDHSVFWSERITVKRRMGVSPYFAVTGTHPIIPLDIVEATYLVPPPDSILSTADLIARRAIALQKRHEQVSLIHSKVFAARKQAAIQFEIDHKHTIRDYNFQPESLVLVRQTQIEKSLNRKMRARYDGPFIIVARNKGGAYIICDLDGSVFDRPIAAFRVVPYFARQSITMPPDFLDIAEDYLERMKAQTSLGDDDPLIANEDLEDADEGPPIDNDADE</sequence>
<dbReference type="GO" id="GO:0003723">
    <property type="term" value="F:RNA binding"/>
    <property type="evidence" value="ECO:0007669"/>
    <property type="project" value="UniProtKB-KW"/>
</dbReference>
<keyword evidence="5" id="KW-1185">Reference proteome</keyword>